<sequence length="500" mass="54605">MRRPPLPVLLSLALLLLLTDSASGALFTRGPSLWKVTTNSILIAWQTDTPSSGKVLYSTHPGAWTAAADTATGTEHSVTLHGLQPATQYDYRVVIDDVLLTTHLRFRTAPSGVTPFRFVAFGDCGVADANQYAVAARVDSLNPDLGLILGDVIYEAGEAANFTPRYFTPYASIINHAVFYPVVGNHDIITGGGQPFLDAFYLPTNSKDGSEKYYSFDYANVHFVALDGNDYFNADMYDWVEADLAATTKRWNIVYFHQPMYTEPSTHTSDLNLRLYLEPIFVYHHVDLVLQGHNHNYCRSYPIRNGTAVDTAQGSSYHNPGGVIYLVAGGGGRVLYPFTGHDPLIRSAFSVFHTVAVDVAGDSMYVQAVLPNGTVFDCFSIVKRASTAVEASGHETFVGSVQATAGGPVLLSVRKPKPHPFERSAELSFTLPRASQVHLTIRDVHGRMLRELVSAELQAGEHSARWDGKDDRGRNAATGVYFATLDVGGTVVKTRLALLR</sequence>
<dbReference type="Gene3D" id="2.60.40.380">
    <property type="entry name" value="Purple acid phosphatase-like, N-terminal"/>
    <property type="match status" value="1"/>
</dbReference>
<dbReference type="GO" id="GO:0003993">
    <property type="term" value="F:acid phosphatase activity"/>
    <property type="evidence" value="ECO:0007669"/>
    <property type="project" value="InterPro"/>
</dbReference>
<dbReference type="InterPro" id="IPR029052">
    <property type="entry name" value="Metallo-depent_PP-like"/>
</dbReference>
<reference evidence="6 7" key="1">
    <citation type="journal article" date="2019" name="Nat. Microbiol.">
        <title>Mediterranean grassland soil C-N compound turnover is dependent on rainfall and depth, and is mediated by genomically divergent microorganisms.</title>
        <authorList>
            <person name="Diamond S."/>
            <person name="Andeer P.F."/>
            <person name="Li Z."/>
            <person name="Crits-Christoph A."/>
            <person name="Burstein D."/>
            <person name="Anantharaman K."/>
            <person name="Lane K.R."/>
            <person name="Thomas B.C."/>
            <person name="Pan C."/>
            <person name="Northen T.R."/>
            <person name="Banfield J.F."/>
        </authorList>
    </citation>
    <scope>NUCLEOTIDE SEQUENCE [LARGE SCALE GENOMIC DNA]</scope>
    <source>
        <strain evidence="6">WS_1</strain>
    </source>
</reference>
<organism evidence="6 7">
    <name type="scientific">Eiseniibacteriota bacterium</name>
    <dbReference type="NCBI Taxonomy" id="2212470"/>
    <lineage>
        <taxon>Bacteria</taxon>
        <taxon>Candidatus Eiseniibacteriota</taxon>
    </lineage>
</organism>
<feature type="domain" description="FlgD/Vpr Ig-like" evidence="4">
    <location>
        <begin position="426"/>
        <end position="482"/>
    </location>
</feature>
<evidence type="ECO:0000259" key="3">
    <source>
        <dbReference type="Pfam" id="PF00149"/>
    </source>
</evidence>
<dbReference type="AlphaFoldDB" id="A0A538S741"/>
<protein>
    <recommendedName>
        <fullName evidence="8">T9SS type A sorting domain-containing protein</fullName>
    </recommendedName>
</protein>
<comment type="caution">
    <text evidence="6">The sequence shown here is derived from an EMBL/GenBank/DDBJ whole genome shotgun (WGS) entry which is preliminary data.</text>
</comment>
<dbReference type="InterPro" id="IPR004843">
    <property type="entry name" value="Calcineurin-like_PHP"/>
</dbReference>
<dbReference type="Pfam" id="PF16656">
    <property type="entry name" value="Pur_ac_phosph_N"/>
    <property type="match status" value="1"/>
</dbReference>
<evidence type="ECO:0000313" key="6">
    <source>
        <dbReference type="EMBL" id="TMQ47198.1"/>
    </source>
</evidence>
<feature type="signal peptide" evidence="2">
    <location>
        <begin position="1"/>
        <end position="24"/>
    </location>
</feature>
<name>A0A538S741_UNCEI</name>
<dbReference type="Pfam" id="PF00149">
    <property type="entry name" value="Metallophos"/>
    <property type="match status" value="1"/>
</dbReference>
<dbReference type="InterPro" id="IPR008963">
    <property type="entry name" value="Purple_acid_Pase-like_N"/>
</dbReference>
<feature type="chain" id="PRO_5022084266" description="T9SS type A sorting domain-containing protein" evidence="2">
    <location>
        <begin position="25"/>
        <end position="500"/>
    </location>
</feature>
<dbReference type="InterPro" id="IPR003961">
    <property type="entry name" value="FN3_dom"/>
</dbReference>
<evidence type="ECO:0000256" key="1">
    <source>
        <dbReference type="ARBA" id="ARBA00022729"/>
    </source>
</evidence>
<dbReference type="EMBL" id="VBOR01000122">
    <property type="protein sequence ID" value="TMQ47198.1"/>
    <property type="molecule type" value="Genomic_DNA"/>
</dbReference>
<dbReference type="Proteomes" id="UP000316292">
    <property type="component" value="Unassembled WGS sequence"/>
</dbReference>
<dbReference type="PANTHER" id="PTHR45867">
    <property type="entry name" value="PURPLE ACID PHOSPHATASE"/>
    <property type="match status" value="1"/>
</dbReference>
<dbReference type="GO" id="GO:0046872">
    <property type="term" value="F:metal ion binding"/>
    <property type="evidence" value="ECO:0007669"/>
    <property type="project" value="InterPro"/>
</dbReference>
<dbReference type="Gene3D" id="2.60.40.4070">
    <property type="match status" value="1"/>
</dbReference>
<feature type="domain" description="Calcineurin-like phosphoesterase" evidence="3">
    <location>
        <begin position="116"/>
        <end position="297"/>
    </location>
</feature>
<dbReference type="CDD" id="cd00063">
    <property type="entry name" value="FN3"/>
    <property type="match status" value="1"/>
</dbReference>
<feature type="domain" description="Purple acid phosphatase N-terminal" evidence="5">
    <location>
        <begin position="35"/>
        <end position="98"/>
    </location>
</feature>
<keyword evidence="1 2" id="KW-0732">Signal</keyword>
<evidence type="ECO:0000259" key="5">
    <source>
        <dbReference type="Pfam" id="PF16656"/>
    </source>
</evidence>
<dbReference type="SUPFAM" id="SSF49363">
    <property type="entry name" value="Purple acid phosphatase, N-terminal domain"/>
    <property type="match status" value="1"/>
</dbReference>
<dbReference type="SUPFAM" id="SSF56300">
    <property type="entry name" value="Metallo-dependent phosphatases"/>
    <property type="match status" value="1"/>
</dbReference>
<gene>
    <name evidence="6" type="ORF">E6K71_10590</name>
</gene>
<dbReference type="InterPro" id="IPR015914">
    <property type="entry name" value="PAPs_N"/>
</dbReference>
<evidence type="ECO:0000313" key="7">
    <source>
        <dbReference type="Proteomes" id="UP000316292"/>
    </source>
</evidence>
<evidence type="ECO:0000256" key="2">
    <source>
        <dbReference type="SAM" id="SignalP"/>
    </source>
</evidence>
<proteinExistence type="predicted"/>
<evidence type="ECO:0000259" key="4">
    <source>
        <dbReference type="Pfam" id="PF13860"/>
    </source>
</evidence>
<accession>A0A538S741</accession>
<dbReference type="InterPro" id="IPR025965">
    <property type="entry name" value="FlgD/Vpr_Ig-like"/>
</dbReference>
<evidence type="ECO:0008006" key="8">
    <source>
        <dbReference type="Google" id="ProtNLM"/>
    </source>
</evidence>
<dbReference type="Gene3D" id="3.60.21.10">
    <property type="match status" value="1"/>
</dbReference>
<dbReference type="Pfam" id="PF13860">
    <property type="entry name" value="FlgD_ig"/>
    <property type="match status" value="1"/>
</dbReference>
<dbReference type="PANTHER" id="PTHR45867:SF3">
    <property type="entry name" value="ACID PHOSPHATASE TYPE 7"/>
    <property type="match status" value="1"/>
</dbReference>